<comment type="caution">
    <text evidence="3">The sequence shown here is derived from an EMBL/GenBank/DDBJ whole genome shotgun (WGS) entry which is preliminary data.</text>
</comment>
<dbReference type="EMBL" id="BJFL01000027">
    <property type="protein sequence ID" value="GDY32676.1"/>
    <property type="molecule type" value="Genomic_DNA"/>
</dbReference>
<keyword evidence="2" id="KW-0472">Membrane</keyword>
<evidence type="ECO:0000256" key="1">
    <source>
        <dbReference type="SAM" id="MobiDB-lite"/>
    </source>
</evidence>
<feature type="transmembrane region" description="Helical" evidence="2">
    <location>
        <begin position="7"/>
        <end position="25"/>
    </location>
</feature>
<dbReference type="RefSeq" id="WP_225978610.1">
    <property type="nucleotide sequence ID" value="NZ_BJFL01000027.1"/>
</dbReference>
<feature type="transmembrane region" description="Helical" evidence="2">
    <location>
        <begin position="31"/>
        <end position="51"/>
    </location>
</feature>
<organism evidence="3 4">
    <name type="scientific">Gandjariella thermophila</name>
    <dbReference type="NCBI Taxonomy" id="1931992"/>
    <lineage>
        <taxon>Bacteria</taxon>
        <taxon>Bacillati</taxon>
        <taxon>Actinomycetota</taxon>
        <taxon>Actinomycetes</taxon>
        <taxon>Pseudonocardiales</taxon>
        <taxon>Pseudonocardiaceae</taxon>
        <taxon>Gandjariella</taxon>
    </lineage>
</organism>
<keyword evidence="2" id="KW-1133">Transmembrane helix</keyword>
<feature type="region of interest" description="Disordered" evidence="1">
    <location>
        <begin position="53"/>
        <end position="76"/>
    </location>
</feature>
<name>A0A4D4JE77_9PSEU</name>
<dbReference type="Proteomes" id="UP000298860">
    <property type="component" value="Unassembled WGS sequence"/>
</dbReference>
<sequence>MTGTAPVLLGLLAGEVVVVWLTFGGPAVGTVNVGIVGLVVNIAVLTVAAAAERATGHAPAPRVEEPVAAPSGSVRV</sequence>
<dbReference type="AlphaFoldDB" id="A0A4D4JE77"/>
<keyword evidence="4" id="KW-1185">Reference proteome</keyword>
<proteinExistence type="predicted"/>
<evidence type="ECO:0000313" key="4">
    <source>
        <dbReference type="Proteomes" id="UP000298860"/>
    </source>
</evidence>
<evidence type="ECO:0000256" key="2">
    <source>
        <dbReference type="SAM" id="Phobius"/>
    </source>
</evidence>
<reference evidence="4" key="1">
    <citation type="submission" date="2019-04" db="EMBL/GenBank/DDBJ databases">
        <title>Draft genome sequence of Pseudonocardiaceae bacterium SL3-2-4.</title>
        <authorList>
            <person name="Ningsih F."/>
            <person name="Yokota A."/>
            <person name="Sakai Y."/>
            <person name="Nanatani K."/>
            <person name="Yabe S."/>
            <person name="Oetari A."/>
            <person name="Sjamsuridzal W."/>
        </authorList>
    </citation>
    <scope>NUCLEOTIDE SEQUENCE [LARGE SCALE GENOMIC DNA]</scope>
    <source>
        <strain evidence="4">SL3-2-4</strain>
    </source>
</reference>
<protein>
    <submittedName>
        <fullName evidence="3">Uncharacterized protein</fullName>
    </submittedName>
</protein>
<accession>A0A4D4JE77</accession>
<keyword evidence="2" id="KW-0812">Transmembrane</keyword>
<gene>
    <name evidence="3" type="ORF">GTS_43090</name>
</gene>
<evidence type="ECO:0000313" key="3">
    <source>
        <dbReference type="EMBL" id="GDY32676.1"/>
    </source>
</evidence>
<feature type="compositionally biased region" description="Low complexity" evidence="1">
    <location>
        <begin position="53"/>
        <end position="70"/>
    </location>
</feature>